<dbReference type="AlphaFoldDB" id="A0A4E0RAP6"/>
<dbReference type="PANTHER" id="PTHR23082">
    <property type="entry name" value="TRANSCRIPTION INITIATION FACTOR IIIC TFIIIC , POLYPEPTIDE 3-RELATED"/>
    <property type="match status" value="1"/>
</dbReference>
<dbReference type="GO" id="GO:0000127">
    <property type="term" value="C:transcription factor TFIIIC complex"/>
    <property type="evidence" value="ECO:0007669"/>
    <property type="project" value="TreeGrafter"/>
</dbReference>
<reference evidence="3" key="1">
    <citation type="submission" date="2019-03" db="EMBL/GenBank/DDBJ databases">
        <title>Improved annotation for the trematode Fasciola hepatica.</title>
        <authorList>
            <person name="Choi Y.-J."/>
            <person name="Martin J."/>
            <person name="Mitreva M."/>
        </authorList>
    </citation>
    <scope>NUCLEOTIDE SEQUENCE [LARGE SCALE GENOMIC DNA]</scope>
</reference>
<dbReference type="EMBL" id="JXXN02001524">
    <property type="protein sequence ID" value="THD24593.1"/>
    <property type="molecule type" value="Genomic_DNA"/>
</dbReference>
<evidence type="ECO:0000313" key="3">
    <source>
        <dbReference type="EMBL" id="THD24593.1"/>
    </source>
</evidence>
<dbReference type="Proteomes" id="UP000230066">
    <property type="component" value="Unassembled WGS sequence"/>
</dbReference>
<proteinExistence type="predicted"/>
<dbReference type="Pfam" id="PF13428">
    <property type="entry name" value="TPR_14"/>
    <property type="match status" value="1"/>
</dbReference>
<dbReference type="SUPFAM" id="SSF48452">
    <property type="entry name" value="TPR-like"/>
    <property type="match status" value="2"/>
</dbReference>
<evidence type="ECO:0000256" key="1">
    <source>
        <dbReference type="PROSITE-ProRule" id="PRU00339"/>
    </source>
</evidence>
<dbReference type="Pfam" id="PF13181">
    <property type="entry name" value="TPR_8"/>
    <property type="match status" value="1"/>
</dbReference>
<dbReference type="PROSITE" id="PS50005">
    <property type="entry name" value="TPR"/>
    <property type="match status" value="1"/>
</dbReference>
<accession>A0A4E0RAP6</accession>
<protein>
    <submittedName>
        <fullName evidence="3">General transcription factor 3C polypeptide 3</fullName>
    </submittedName>
</protein>
<dbReference type="SMART" id="SM00028">
    <property type="entry name" value="TPR"/>
    <property type="match status" value="4"/>
</dbReference>
<dbReference type="InterPro" id="IPR011990">
    <property type="entry name" value="TPR-like_helical_dom_sf"/>
</dbReference>
<dbReference type="InterPro" id="IPR039340">
    <property type="entry name" value="Tfc4/TFIIIC-102/Sfc4"/>
</dbReference>
<dbReference type="Gene3D" id="1.25.40.10">
    <property type="entry name" value="Tetratricopeptide repeat domain"/>
    <property type="match status" value="3"/>
</dbReference>
<sequence>MCVLYCIAEVALVEDGCSTLSAPQASEPYTVLAEVYYRRGDHNKAKELLQSAAERCPNDSNLWLSLVEIAEEKNDLALALYYTRQAVRGDRQDASIRQRLIAYLERAGRRREALNHRLFGLSLTPESTGPEQFRVARNLADEFFKLMDMNCAIRAYEAAFEKFPKSGTESDKNTVVTMMVQGEKNIKALQFFVSYCDVSLIKANRKRLSPDSITGSRSQVKLYTRCTYPRTLSTELTVKLFLVLVRLQFTTAITPHVLKRFTSDLAKKHYDWLLDIVKTYRKIGMNSTALQLLTRLSTFETTKTIPLIWTMLAECQVEAGQIEDALDAYRHVIQDLAPRHAEARLAYGNLLKRVGKDKEALAALHPSSVMETTSRGQKARKVRFAKPGETTIATGTALTKEASTTRRKIDTRADFDMDTETEWDEEDAEVEDEDDEEGTSSRAQARADAEWLATSNAIPDAALLAHDPIAYRLAFERCRMLDQPDTVDSFLDETWTLLFSDVARLCGPKWAQFTRFLESMRLRNRLMERLSADSTAAGSDTNTPSTAAERNVSGFDIWGLFLRLIDVLQSRLPRSLSFLESATAWACLLPQIHSEDGRRQAASNLLISACLLGGHGSPALIKLRELRTQYGQSNQFWNTMNIAITLSRDLRHSRFVDRVFMKESSNYAAAILANNDRIVRGSYRYATGRLIEMRQVNPNDPLVHLLLSIGFLGIALQKHVASRHPAVLQALGFISEYRRLRGHCQEVYYNIARLCHQLLLNHVAIAYYEKVLQTEPVGNTETEKAYTDLRPEAAFNLILLYRSQGNHAMAHYLMQKHLVI</sequence>
<gene>
    <name evidence="3" type="ORF">D915_004662</name>
</gene>
<keyword evidence="4" id="KW-1185">Reference proteome</keyword>
<feature type="region of interest" description="Disordered" evidence="2">
    <location>
        <begin position="396"/>
        <end position="446"/>
    </location>
</feature>
<dbReference type="GO" id="GO:0006383">
    <property type="term" value="P:transcription by RNA polymerase III"/>
    <property type="evidence" value="ECO:0007669"/>
    <property type="project" value="InterPro"/>
</dbReference>
<organism evidence="3 4">
    <name type="scientific">Fasciola hepatica</name>
    <name type="common">Liver fluke</name>
    <dbReference type="NCBI Taxonomy" id="6192"/>
    <lineage>
        <taxon>Eukaryota</taxon>
        <taxon>Metazoa</taxon>
        <taxon>Spiralia</taxon>
        <taxon>Lophotrochozoa</taxon>
        <taxon>Platyhelminthes</taxon>
        <taxon>Trematoda</taxon>
        <taxon>Digenea</taxon>
        <taxon>Plagiorchiida</taxon>
        <taxon>Echinostomata</taxon>
        <taxon>Echinostomatoidea</taxon>
        <taxon>Fasciolidae</taxon>
        <taxon>Fasciola</taxon>
    </lineage>
</organism>
<feature type="compositionally biased region" description="Basic and acidic residues" evidence="2">
    <location>
        <begin position="403"/>
        <end position="415"/>
    </location>
</feature>
<dbReference type="InterPro" id="IPR019734">
    <property type="entry name" value="TPR_rpt"/>
</dbReference>
<keyword evidence="1" id="KW-0802">TPR repeat</keyword>
<comment type="caution">
    <text evidence="3">The sequence shown here is derived from an EMBL/GenBank/DDBJ whole genome shotgun (WGS) entry which is preliminary data.</text>
</comment>
<feature type="repeat" description="TPR" evidence="1">
    <location>
        <begin position="26"/>
        <end position="59"/>
    </location>
</feature>
<feature type="compositionally biased region" description="Acidic residues" evidence="2">
    <location>
        <begin position="416"/>
        <end position="438"/>
    </location>
</feature>
<dbReference type="PANTHER" id="PTHR23082:SF0">
    <property type="entry name" value="GENERAL TRANSCRIPTION FACTOR 3C POLYPEPTIDE 3"/>
    <property type="match status" value="1"/>
</dbReference>
<name>A0A4E0RAP6_FASHE</name>
<evidence type="ECO:0000313" key="4">
    <source>
        <dbReference type="Proteomes" id="UP000230066"/>
    </source>
</evidence>
<evidence type="ECO:0000256" key="2">
    <source>
        <dbReference type="SAM" id="MobiDB-lite"/>
    </source>
</evidence>